<reference evidence="2 3" key="2">
    <citation type="submission" date="2018-11" db="EMBL/GenBank/DDBJ databases">
        <authorList>
            <consortium name="Pathogen Informatics"/>
        </authorList>
    </citation>
    <scope>NUCLEOTIDE SEQUENCE [LARGE SCALE GENOMIC DNA]</scope>
    <source>
        <strain evidence="2 3">NST_G2</strain>
    </source>
</reference>
<dbReference type="EMBL" id="UYSU01035498">
    <property type="protein sequence ID" value="VDL96246.1"/>
    <property type="molecule type" value="Genomic_DNA"/>
</dbReference>
<feature type="region of interest" description="Disordered" evidence="1">
    <location>
        <begin position="28"/>
        <end position="56"/>
    </location>
</feature>
<evidence type="ECO:0000256" key="1">
    <source>
        <dbReference type="SAM" id="MobiDB-lite"/>
    </source>
</evidence>
<sequence length="242" mass="27341">MIDDSMLHMILYGAHSLCPPPPFFSSLSPPSPFPLPQRSKKSYGEGDSNHVGGPGDLGAPQLRHCHLLDYVIVRRQDQQDVLMTQAIPGTDGWTDHRLILSKMWLCLQPLRRPQAAAGLESDPQGRAERVSSVSDSNELVNRLANLPVANEDATVENRWCQLRDTIQSTALDGLGCAPRKHQDWFADNDAAINALLTEKNRLYKTEFYRPTAASKIVFYRRPRLVQQRLREMQATWITRKAE</sequence>
<dbReference type="AlphaFoldDB" id="A0A183T063"/>
<evidence type="ECO:0000313" key="3">
    <source>
        <dbReference type="Proteomes" id="UP000275846"/>
    </source>
</evidence>
<evidence type="ECO:0000313" key="2">
    <source>
        <dbReference type="EMBL" id="VDL96246.1"/>
    </source>
</evidence>
<name>A0A183T063_SCHSO</name>
<reference evidence="4" key="1">
    <citation type="submission" date="2016-06" db="UniProtKB">
        <authorList>
            <consortium name="WormBaseParasite"/>
        </authorList>
    </citation>
    <scope>IDENTIFICATION</scope>
</reference>
<accession>A0A183T063</accession>
<evidence type="ECO:0000313" key="4">
    <source>
        <dbReference type="WBParaSite" id="SSLN_0001022701-mRNA-1"/>
    </source>
</evidence>
<dbReference type="OrthoDB" id="5980274at2759"/>
<organism evidence="4">
    <name type="scientific">Schistocephalus solidus</name>
    <name type="common">Tapeworm</name>
    <dbReference type="NCBI Taxonomy" id="70667"/>
    <lineage>
        <taxon>Eukaryota</taxon>
        <taxon>Metazoa</taxon>
        <taxon>Spiralia</taxon>
        <taxon>Lophotrochozoa</taxon>
        <taxon>Platyhelminthes</taxon>
        <taxon>Cestoda</taxon>
        <taxon>Eucestoda</taxon>
        <taxon>Diphyllobothriidea</taxon>
        <taxon>Diphyllobothriidae</taxon>
        <taxon>Schistocephalus</taxon>
    </lineage>
</organism>
<dbReference type="Proteomes" id="UP000275846">
    <property type="component" value="Unassembled WGS sequence"/>
</dbReference>
<gene>
    <name evidence="2" type="ORF">SSLN_LOCUS9861</name>
</gene>
<proteinExistence type="predicted"/>
<protein>
    <submittedName>
        <fullName evidence="4">Endo/exonuclease/phosphatase domain-containing protein</fullName>
    </submittedName>
</protein>
<keyword evidence="3" id="KW-1185">Reference proteome</keyword>
<dbReference type="WBParaSite" id="SSLN_0001022701-mRNA-1">
    <property type="protein sequence ID" value="SSLN_0001022701-mRNA-1"/>
    <property type="gene ID" value="SSLN_0001022701"/>
</dbReference>